<keyword evidence="1" id="KW-0472">Membrane</keyword>
<dbReference type="STRING" id="2309.CF15_07675"/>
<evidence type="ECO:0000313" key="2">
    <source>
        <dbReference type="EMBL" id="KSW12585.1"/>
    </source>
</evidence>
<feature type="transmembrane region" description="Helical" evidence="1">
    <location>
        <begin position="35"/>
        <end position="55"/>
    </location>
</feature>
<dbReference type="OrthoDB" id="386783at2157"/>
<reference evidence="2 3" key="1">
    <citation type="submission" date="2015-11" db="EMBL/GenBank/DDBJ databases">
        <title>Genome sequence of Pyrodictium occultum PL-19, a marine hyperthermophilic archaeon isolated from Volcano, Italy.</title>
        <authorList>
            <person name="Utturkar S."/>
            <person name="Huber H."/>
            <person name="Leptihn S."/>
            <person name="Brown S."/>
            <person name="Stetter K.O."/>
            <person name="Podar M."/>
        </authorList>
    </citation>
    <scope>NUCLEOTIDE SEQUENCE [LARGE SCALE GENOMIC DNA]</scope>
    <source>
        <strain evidence="2 3">PL-19</strain>
    </source>
</reference>
<dbReference type="EMBL" id="LNTB01000001">
    <property type="protein sequence ID" value="KSW12585.1"/>
    <property type="molecule type" value="Genomic_DNA"/>
</dbReference>
<keyword evidence="3" id="KW-1185">Reference proteome</keyword>
<keyword evidence="1" id="KW-1133">Transmembrane helix</keyword>
<comment type="caution">
    <text evidence="2">The sequence shown here is derived from an EMBL/GenBank/DDBJ whole genome shotgun (WGS) entry which is preliminary data.</text>
</comment>
<dbReference type="RefSeq" id="WP_058371267.1">
    <property type="nucleotide sequence ID" value="NZ_LNTB01000001.1"/>
</dbReference>
<dbReference type="AlphaFoldDB" id="A0A0V8RWY3"/>
<dbReference type="Proteomes" id="UP000053352">
    <property type="component" value="Unassembled WGS sequence"/>
</dbReference>
<name>A0A0V8RWY3_PYROC</name>
<sequence length="122" mass="13162">MDRSGILMGYTLPCRRSAALDFLGRVERSLRLERLNALVVLIVVVAVPGLLLPSARLTRAAEALLEGLFTLGAAAAGASAVWRTMLLGRLRRLRARLEALGVEELPQDLCSVELRRLLSGAG</sequence>
<accession>A0A0V8RWY3</accession>
<evidence type="ECO:0000256" key="1">
    <source>
        <dbReference type="SAM" id="Phobius"/>
    </source>
</evidence>
<gene>
    <name evidence="2" type="ORF">CF15_07675</name>
</gene>
<organism evidence="2 3">
    <name type="scientific">Pyrodictium occultum</name>
    <dbReference type="NCBI Taxonomy" id="2309"/>
    <lineage>
        <taxon>Archaea</taxon>
        <taxon>Thermoproteota</taxon>
        <taxon>Thermoprotei</taxon>
        <taxon>Desulfurococcales</taxon>
        <taxon>Pyrodictiaceae</taxon>
        <taxon>Pyrodictium</taxon>
    </lineage>
</organism>
<proteinExistence type="predicted"/>
<evidence type="ECO:0000313" key="3">
    <source>
        <dbReference type="Proteomes" id="UP000053352"/>
    </source>
</evidence>
<feature type="transmembrane region" description="Helical" evidence="1">
    <location>
        <begin position="67"/>
        <end position="86"/>
    </location>
</feature>
<keyword evidence="1" id="KW-0812">Transmembrane</keyword>
<protein>
    <submittedName>
        <fullName evidence="2">Uncharacterized protein</fullName>
    </submittedName>
</protein>